<dbReference type="EMBL" id="MOOE01000005">
    <property type="protein sequence ID" value="KAK1531093.1"/>
    <property type="molecule type" value="Genomic_DNA"/>
</dbReference>
<reference evidence="1 2" key="1">
    <citation type="submission" date="2016-10" db="EMBL/GenBank/DDBJ databases">
        <title>The genome sequence of Colletotrichum fioriniae PJ7.</title>
        <authorList>
            <person name="Baroncelli R."/>
        </authorList>
    </citation>
    <scope>NUCLEOTIDE SEQUENCE [LARGE SCALE GENOMIC DNA]</scope>
    <source>
        <strain evidence="1 2">IMI 309622</strain>
    </source>
</reference>
<dbReference type="Proteomes" id="UP001240678">
    <property type="component" value="Unassembled WGS sequence"/>
</dbReference>
<sequence>MMSGIKSCFEVKEGVMTLFSSSLRAFQLPFCVCLCCRHPSLVFSPLLPEQLVYHRMMVQIM</sequence>
<dbReference type="GeneID" id="85337913"/>
<evidence type="ECO:0000313" key="2">
    <source>
        <dbReference type="Proteomes" id="UP001240678"/>
    </source>
</evidence>
<comment type="caution">
    <text evidence="1">The sequence shown here is derived from an EMBL/GenBank/DDBJ whole genome shotgun (WGS) entry which is preliminary data.</text>
</comment>
<proteinExistence type="predicted"/>
<evidence type="ECO:0000313" key="1">
    <source>
        <dbReference type="EMBL" id="KAK1531093.1"/>
    </source>
</evidence>
<organism evidence="1 2">
    <name type="scientific">Colletotrichum costaricense</name>
    <dbReference type="NCBI Taxonomy" id="1209916"/>
    <lineage>
        <taxon>Eukaryota</taxon>
        <taxon>Fungi</taxon>
        <taxon>Dikarya</taxon>
        <taxon>Ascomycota</taxon>
        <taxon>Pezizomycotina</taxon>
        <taxon>Sordariomycetes</taxon>
        <taxon>Hypocreomycetidae</taxon>
        <taxon>Glomerellales</taxon>
        <taxon>Glomerellaceae</taxon>
        <taxon>Colletotrichum</taxon>
        <taxon>Colletotrichum acutatum species complex</taxon>
    </lineage>
</organism>
<dbReference type="AlphaFoldDB" id="A0AAI9Z2Z7"/>
<dbReference type="RefSeq" id="XP_060316138.1">
    <property type="nucleotide sequence ID" value="XM_060454366.1"/>
</dbReference>
<gene>
    <name evidence="1" type="ORF">CCOS01_06196</name>
</gene>
<accession>A0AAI9Z2Z7</accession>
<protein>
    <submittedName>
        <fullName evidence="1">Uncharacterized protein</fullName>
    </submittedName>
</protein>
<keyword evidence="2" id="KW-1185">Reference proteome</keyword>
<name>A0AAI9Z2Z7_9PEZI</name>